<dbReference type="Pfam" id="PF01813">
    <property type="entry name" value="ATP-synt_D"/>
    <property type="match status" value="1"/>
</dbReference>
<gene>
    <name evidence="7" type="primary">LOC116413726</name>
</gene>
<keyword evidence="3" id="KW-0406">Ion transport</keyword>
<dbReference type="RefSeq" id="XP_052749512.1">
    <property type="nucleotide sequence ID" value="XM_052893552.1"/>
</dbReference>
<feature type="compositionally biased region" description="Basic and acidic residues" evidence="5">
    <location>
        <begin position="379"/>
        <end position="389"/>
    </location>
</feature>
<dbReference type="Proteomes" id="UP001652740">
    <property type="component" value="Unplaced"/>
</dbReference>
<sequence length="650" mass="74068">MFKEDDDNEENTASQVAVRYPCMPSLVALQQMRNRSTLASLGRKLMKWTSLATSKELRRLSAEISRVYQSFDDDMGNAFLLLARSRYYYPNLNKMVLENIQTKASVLVTSTVKTLSGVKVTHYSTIEVLPAPYPLLGISNGGQKIKQAKDAWLDLLKRIVTMLDLRSTFALIEDAHRNATKKQNVLGKVVVPRTKASIIYINDELEEIAREEFFRLKKILEVKRRSFKTCGHEEPNITCLMCKKKYFMERDKIKEVPIEKCLVCEDLLQPEDNLSVKIEEEKTIDNKLLESFKNHVENIVNMTKDIKDRGIITTNIEQFLKTAEELSKSFQRKSENVSANIEPIISDIPLNKLCAICLKRFNQEYADKKQLWMSSEETTESKSKPEKVQSKVSPKSAVSVTPQELVSECLSKTQTDLDLGTFELEIKEIVKTVRVQNEDGSITEEKKVIKFKKEVRAPVKAKKILENQNEGETVMYQSSEVSSKSNEFCGCKSLEDSESSVYRIQTMALFKKHQSEITTRVNSMNDTKEFISSSSTLPPDNISDKFFDKAYYIDNNDIINLKLTELFTSSSDIEEVLQSFEPQNDNNASTSKGNTHTTKSTQDLCGSLSNFVNEQINENNLKSVSEPDVKKSKETAKKNTSFQIDNKKED</sequence>
<protein>
    <submittedName>
        <fullName evidence="7">Uncharacterized protein LOC116413726</fullName>
    </submittedName>
</protein>
<proteinExistence type="inferred from homology"/>
<comment type="similarity">
    <text evidence="1">Belongs to the V-ATPase D subunit family.</text>
</comment>
<dbReference type="NCBIfam" id="TIGR00309">
    <property type="entry name" value="V_ATPase_subD"/>
    <property type="match status" value="1"/>
</dbReference>
<feature type="region of interest" description="Disordered" evidence="5">
    <location>
        <begin position="580"/>
        <end position="602"/>
    </location>
</feature>
<evidence type="ECO:0000256" key="4">
    <source>
        <dbReference type="ARBA" id="ARBA00045737"/>
    </source>
</evidence>
<feature type="compositionally biased region" description="Basic and acidic residues" evidence="5">
    <location>
        <begin position="625"/>
        <end position="637"/>
    </location>
</feature>
<evidence type="ECO:0000313" key="6">
    <source>
        <dbReference type="Proteomes" id="UP001652740"/>
    </source>
</evidence>
<comment type="function">
    <text evidence="4">Subunit of the V1 complex of vacuolar(H+)-ATPase (V-ATPase), a multisubunit enzyme composed of a peripheral complex (V1) that hydrolyzes ATP and a membrane integral complex (V0) that translocates protons. V-ATPase is responsible for acidifying and maintaining the pH of intracellular compartments and in some cell types, is targeted to the plasma membrane, where it is responsible for acidifying the extracellular environment.</text>
</comment>
<evidence type="ECO:0000256" key="2">
    <source>
        <dbReference type="ARBA" id="ARBA00022448"/>
    </source>
</evidence>
<dbReference type="PANTHER" id="PTHR11671">
    <property type="entry name" value="V-TYPE ATP SYNTHASE SUBUNIT D"/>
    <property type="match status" value="1"/>
</dbReference>
<keyword evidence="2" id="KW-0813">Transport</keyword>
<evidence type="ECO:0000256" key="5">
    <source>
        <dbReference type="SAM" id="MobiDB-lite"/>
    </source>
</evidence>
<reference evidence="7" key="1">
    <citation type="submission" date="2025-08" db="UniProtKB">
        <authorList>
            <consortium name="RefSeq"/>
        </authorList>
    </citation>
    <scope>IDENTIFICATION</scope>
    <source>
        <tissue evidence="7">Whole larvae</tissue>
    </source>
</reference>
<evidence type="ECO:0000313" key="7">
    <source>
        <dbReference type="RefSeq" id="XP_052749512.1"/>
    </source>
</evidence>
<evidence type="ECO:0000256" key="1">
    <source>
        <dbReference type="ARBA" id="ARBA00005850"/>
    </source>
</evidence>
<name>A0ABM3MDL6_GALME</name>
<dbReference type="Gene3D" id="1.10.287.3240">
    <property type="match status" value="1"/>
</dbReference>
<evidence type="ECO:0000256" key="3">
    <source>
        <dbReference type="ARBA" id="ARBA00023065"/>
    </source>
</evidence>
<dbReference type="InterPro" id="IPR002699">
    <property type="entry name" value="V_ATPase_D"/>
</dbReference>
<dbReference type="GeneID" id="116413726"/>
<keyword evidence="6" id="KW-1185">Reference proteome</keyword>
<accession>A0ABM3MDL6</accession>
<feature type="region of interest" description="Disordered" evidence="5">
    <location>
        <begin position="376"/>
        <end position="395"/>
    </location>
</feature>
<organism evidence="6 7">
    <name type="scientific">Galleria mellonella</name>
    <name type="common">Greater wax moth</name>
    <dbReference type="NCBI Taxonomy" id="7137"/>
    <lineage>
        <taxon>Eukaryota</taxon>
        <taxon>Metazoa</taxon>
        <taxon>Ecdysozoa</taxon>
        <taxon>Arthropoda</taxon>
        <taxon>Hexapoda</taxon>
        <taxon>Insecta</taxon>
        <taxon>Pterygota</taxon>
        <taxon>Neoptera</taxon>
        <taxon>Endopterygota</taxon>
        <taxon>Lepidoptera</taxon>
        <taxon>Glossata</taxon>
        <taxon>Ditrysia</taxon>
        <taxon>Pyraloidea</taxon>
        <taxon>Pyralidae</taxon>
        <taxon>Galleriinae</taxon>
        <taxon>Galleria</taxon>
    </lineage>
</organism>
<feature type="region of interest" description="Disordered" evidence="5">
    <location>
        <begin position="618"/>
        <end position="650"/>
    </location>
</feature>